<feature type="coiled-coil region" evidence="1">
    <location>
        <begin position="9"/>
        <end position="36"/>
    </location>
</feature>
<feature type="region of interest" description="Disordered" evidence="2">
    <location>
        <begin position="67"/>
        <end position="94"/>
    </location>
</feature>
<feature type="compositionally biased region" description="Basic and acidic residues" evidence="2">
    <location>
        <begin position="80"/>
        <end position="94"/>
    </location>
</feature>
<feature type="transmembrane region" description="Helical" evidence="3">
    <location>
        <begin position="428"/>
        <end position="453"/>
    </location>
</feature>
<comment type="caution">
    <text evidence="5">The sequence shown here is derived from an EMBL/GenBank/DDBJ whole genome shotgun (WGS) entry which is preliminary data.</text>
</comment>
<dbReference type="Proteomes" id="UP000233551">
    <property type="component" value="Unassembled WGS sequence"/>
</dbReference>
<reference evidence="5 6" key="1">
    <citation type="submission" date="2017-11" db="EMBL/GenBank/DDBJ databases">
        <title>De-novo sequencing of pomegranate (Punica granatum L.) genome.</title>
        <authorList>
            <person name="Akparov Z."/>
            <person name="Amiraslanov A."/>
            <person name="Hajiyeva S."/>
            <person name="Abbasov M."/>
            <person name="Kaur K."/>
            <person name="Hamwieh A."/>
            <person name="Solovyev V."/>
            <person name="Salamov A."/>
            <person name="Braich B."/>
            <person name="Kosarev P."/>
            <person name="Mahmoud A."/>
            <person name="Hajiyev E."/>
            <person name="Babayeva S."/>
            <person name="Izzatullayeva V."/>
            <person name="Mammadov A."/>
            <person name="Mammadov A."/>
            <person name="Sharifova S."/>
            <person name="Ojaghi J."/>
            <person name="Eynullazada K."/>
            <person name="Bayramov B."/>
            <person name="Abdulazimova A."/>
            <person name="Shahmuradov I."/>
        </authorList>
    </citation>
    <scope>NUCLEOTIDE SEQUENCE [LARGE SCALE GENOMIC DNA]</scope>
    <source>
        <strain evidence="6">cv. AG2017</strain>
        <tissue evidence="5">Leaf</tissue>
    </source>
</reference>
<keyword evidence="6" id="KW-1185">Reference proteome</keyword>
<evidence type="ECO:0000259" key="4">
    <source>
        <dbReference type="Pfam" id="PF17919"/>
    </source>
</evidence>
<evidence type="ECO:0000256" key="1">
    <source>
        <dbReference type="SAM" id="Coils"/>
    </source>
</evidence>
<dbReference type="Pfam" id="PF13650">
    <property type="entry name" value="Asp_protease_2"/>
    <property type="match status" value="1"/>
</dbReference>
<feature type="domain" description="Reverse transcriptase/retrotransposon-derived protein RNase H-like" evidence="4">
    <location>
        <begin position="350"/>
        <end position="401"/>
    </location>
</feature>
<dbReference type="SUPFAM" id="SSF56672">
    <property type="entry name" value="DNA/RNA polymerases"/>
    <property type="match status" value="1"/>
</dbReference>
<evidence type="ECO:0000256" key="2">
    <source>
        <dbReference type="SAM" id="MobiDB-lite"/>
    </source>
</evidence>
<dbReference type="PANTHER" id="PTHR33067:SF9">
    <property type="entry name" value="RNA-DIRECTED DNA POLYMERASE"/>
    <property type="match status" value="1"/>
</dbReference>
<dbReference type="EMBL" id="PGOL01003196">
    <property type="protein sequence ID" value="PKI42333.1"/>
    <property type="molecule type" value="Genomic_DNA"/>
</dbReference>
<keyword evidence="3" id="KW-1133">Transmembrane helix</keyword>
<keyword evidence="3" id="KW-0812">Transmembrane</keyword>
<dbReference type="InterPro" id="IPR021109">
    <property type="entry name" value="Peptidase_aspartic_dom_sf"/>
</dbReference>
<dbReference type="SUPFAM" id="SSF50630">
    <property type="entry name" value="Acid proteases"/>
    <property type="match status" value="1"/>
</dbReference>
<evidence type="ECO:0000313" key="6">
    <source>
        <dbReference type="Proteomes" id="UP000233551"/>
    </source>
</evidence>
<name>A0A2I0IEV7_PUNGR</name>
<evidence type="ECO:0000313" key="5">
    <source>
        <dbReference type="EMBL" id="PKI42333.1"/>
    </source>
</evidence>
<dbReference type="AlphaFoldDB" id="A0A2I0IEV7"/>
<dbReference type="PANTHER" id="PTHR33067">
    <property type="entry name" value="RNA-DIRECTED DNA POLYMERASE-RELATED"/>
    <property type="match status" value="1"/>
</dbReference>
<organism evidence="5 6">
    <name type="scientific">Punica granatum</name>
    <name type="common">Pomegranate</name>
    <dbReference type="NCBI Taxonomy" id="22663"/>
    <lineage>
        <taxon>Eukaryota</taxon>
        <taxon>Viridiplantae</taxon>
        <taxon>Streptophyta</taxon>
        <taxon>Embryophyta</taxon>
        <taxon>Tracheophyta</taxon>
        <taxon>Spermatophyta</taxon>
        <taxon>Magnoliopsida</taxon>
        <taxon>eudicotyledons</taxon>
        <taxon>Gunneridae</taxon>
        <taxon>Pentapetalae</taxon>
        <taxon>rosids</taxon>
        <taxon>malvids</taxon>
        <taxon>Myrtales</taxon>
        <taxon>Lythraceae</taxon>
        <taxon>Punica</taxon>
    </lineage>
</organism>
<keyword evidence="3" id="KW-0472">Membrane</keyword>
<dbReference type="Gene3D" id="2.40.70.10">
    <property type="entry name" value="Acid Proteases"/>
    <property type="match status" value="1"/>
</dbReference>
<accession>A0A2I0IEV7</accession>
<dbReference type="InterPro" id="IPR043502">
    <property type="entry name" value="DNA/RNA_pol_sf"/>
</dbReference>
<dbReference type="CDD" id="cd00303">
    <property type="entry name" value="retropepsin_like"/>
    <property type="match status" value="1"/>
</dbReference>
<evidence type="ECO:0000256" key="3">
    <source>
        <dbReference type="SAM" id="Phobius"/>
    </source>
</evidence>
<dbReference type="Pfam" id="PF17919">
    <property type="entry name" value="RT_RNaseH_2"/>
    <property type="match status" value="1"/>
</dbReference>
<dbReference type="InterPro" id="IPR041577">
    <property type="entry name" value="RT_RNaseH_2"/>
</dbReference>
<protein>
    <recommendedName>
        <fullName evidence="4">Reverse transcriptase/retrotransposon-derived protein RNase H-like domain-containing protein</fullName>
    </recommendedName>
</protein>
<keyword evidence="1" id="KW-0175">Coiled coil</keyword>
<gene>
    <name evidence="5" type="ORF">CRG98_037278</name>
</gene>
<proteinExistence type="predicted"/>
<sequence length="464" mass="52725">MEELILSYIQKIDTMLQNQQATIRNLEGQISQIYQQLSNRPSRSLPSNTEENPKGVNAIMLRSGKELDTVNRKAQTQEESPEKDKGKQKVEEPRQKSLGVKLYVPPVPFPGRMKQQHLDAQFAKFLNVFKMLQINIPFVEALQQMPSYARFMKDLLTKKRKIDGSEPVMLTGECSMILQKDLPNLPRKQRDHGSFTVPCTIGNFHFEKVLIDSGASINLMHLSIFRKLGLGECKETHITLQLADKSIKYPKGIVKNVLVKVEKFIFPVDFIVLEMEEDREVSMILGRSFLVTGKALIDVEQGVDTMESVLRDLDDWSVDDEPEEEYVEKVSEIKALYYEELGTSATKPICLQAFNLLKEKLTFAPVIVAPDWELPYELMCDAGDYAVRAVLGQKRGKLNIIQHCHSKEAGCPFGVERTAAKILSYGFYWPRVFMIVGITLCLVLNAKGLAIFLGDMNYHIKTFV</sequence>